<gene>
    <name evidence="1" type="ORF">APY04_0829</name>
</gene>
<dbReference type="AlphaFoldDB" id="A0A120CXC8"/>
<proteinExistence type="predicted"/>
<organism evidence="1 2">
    <name type="scientific">Hyphomicrobium sulfonivorans</name>
    <dbReference type="NCBI Taxonomy" id="121290"/>
    <lineage>
        <taxon>Bacteria</taxon>
        <taxon>Pseudomonadati</taxon>
        <taxon>Pseudomonadota</taxon>
        <taxon>Alphaproteobacteria</taxon>
        <taxon>Hyphomicrobiales</taxon>
        <taxon>Hyphomicrobiaceae</taxon>
        <taxon>Hyphomicrobium</taxon>
    </lineage>
</organism>
<dbReference type="OrthoDB" id="7205619at2"/>
<reference evidence="1 2" key="1">
    <citation type="submission" date="2015-10" db="EMBL/GenBank/DDBJ databases">
        <title>Transcriptomic analysis of a linuron degrading triple-species bacterial consortium.</title>
        <authorList>
            <person name="Albers P."/>
        </authorList>
    </citation>
    <scope>NUCLEOTIDE SEQUENCE [LARGE SCALE GENOMIC DNA]</scope>
    <source>
        <strain evidence="1 2">WDL6</strain>
    </source>
</reference>
<dbReference type="STRING" id="121290.APY04_0829"/>
<dbReference type="RefSeq" id="WP_068459939.1">
    <property type="nucleotide sequence ID" value="NZ_LMTR01000028.1"/>
</dbReference>
<evidence type="ECO:0000313" key="1">
    <source>
        <dbReference type="EMBL" id="KWT70768.1"/>
    </source>
</evidence>
<protein>
    <recommendedName>
        <fullName evidence="3">Phage protein</fullName>
    </recommendedName>
</protein>
<evidence type="ECO:0008006" key="3">
    <source>
        <dbReference type="Google" id="ProtNLM"/>
    </source>
</evidence>
<evidence type="ECO:0000313" key="2">
    <source>
        <dbReference type="Proteomes" id="UP000059074"/>
    </source>
</evidence>
<keyword evidence="2" id="KW-1185">Reference proteome</keyword>
<sequence length="137" mass="14621">MSAFNYARSQATALRLLTKFGRSVTLKRSVPGNGPPHNPGEPTWISYSATAAVLPASKGTIEAFDNRLEGGSLIEERLRYVLMAPQMARSSGVGPDTIEPRSGDVLEFDGVAWTVLGCTSLNPAGTPVLYPMGVRRA</sequence>
<comment type="caution">
    <text evidence="1">The sequence shown here is derived from an EMBL/GenBank/DDBJ whole genome shotgun (WGS) entry which is preliminary data.</text>
</comment>
<accession>A0A120CXC8</accession>
<name>A0A120CXC8_HYPSL</name>
<dbReference type="PATRIC" id="fig|121290.4.peg.3525"/>
<dbReference type="Proteomes" id="UP000059074">
    <property type="component" value="Unassembled WGS sequence"/>
</dbReference>
<dbReference type="EMBL" id="LMTR01000028">
    <property type="protein sequence ID" value="KWT70768.1"/>
    <property type="molecule type" value="Genomic_DNA"/>
</dbReference>